<comment type="caution">
    <text evidence="2">The sequence shown here is derived from an EMBL/GenBank/DDBJ whole genome shotgun (WGS) entry which is preliminary data.</text>
</comment>
<dbReference type="Proteomes" id="UP000325315">
    <property type="component" value="Unassembled WGS sequence"/>
</dbReference>
<evidence type="ECO:0000256" key="1">
    <source>
        <dbReference type="SAM" id="Phobius"/>
    </source>
</evidence>
<keyword evidence="1" id="KW-1133">Transmembrane helix</keyword>
<feature type="transmembrane region" description="Helical" evidence="1">
    <location>
        <begin position="57"/>
        <end position="79"/>
    </location>
</feature>
<dbReference type="OrthoDB" id="1936068at2759"/>
<gene>
    <name evidence="2" type="ORF">EPI10_031692</name>
</gene>
<keyword evidence="1" id="KW-0472">Membrane</keyword>
<keyword evidence="3" id="KW-1185">Reference proteome</keyword>
<name>A0A5B6X4G6_9ROSI</name>
<sequence length="104" mass="11331">MLQYVSSYGVLLNQVDEPSKDVSLLRTTDRPSSTIIDGGTSAIPSKHVEEKGKTGNFKLLCMLIAILVAIFSALAVYFLSEKQLRIISAQNAAEKAKMMQIVNA</sequence>
<reference evidence="2" key="1">
    <citation type="submission" date="2019-08" db="EMBL/GenBank/DDBJ databases">
        <authorList>
            <person name="Liu F."/>
        </authorList>
    </citation>
    <scope>NUCLEOTIDE SEQUENCE [LARGE SCALE GENOMIC DNA]</scope>
    <source>
        <strain evidence="2">PA1801</strain>
        <tissue evidence="2">Leaf</tissue>
    </source>
</reference>
<dbReference type="EMBL" id="SMMG02000001">
    <property type="protein sequence ID" value="KAA3487895.1"/>
    <property type="molecule type" value="Genomic_DNA"/>
</dbReference>
<keyword evidence="1" id="KW-0812">Transmembrane</keyword>
<evidence type="ECO:0000313" key="2">
    <source>
        <dbReference type="EMBL" id="KAA3487895.1"/>
    </source>
</evidence>
<protein>
    <submittedName>
        <fullName evidence="2">WPP domain-interacting tail-anchored 2-like protein</fullName>
    </submittedName>
</protein>
<proteinExistence type="predicted"/>
<evidence type="ECO:0000313" key="3">
    <source>
        <dbReference type="Proteomes" id="UP000325315"/>
    </source>
</evidence>
<organism evidence="2 3">
    <name type="scientific">Gossypium australe</name>
    <dbReference type="NCBI Taxonomy" id="47621"/>
    <lineage>
        <taxon>Eukaryota</taxon>
        <taxon>Viridiplantae</taxon>
        <taxon>Streptophyta</taxon>
        <taxon>Embryophyta</taxon>
        <taxon>Tracheophyta</taxon>
        <taxon>Spermatophyta</taxon>
        <taxon>Magnoliopsida</taxon>
        <taxon>eudicotyledons</taxon>
        <taxon>Gunneridae</taxon>
        <taxon>Pentapetalae</taxon>
        <taxon>rosids</taxon>
        <taxon>malvids</taxon>
        <taxon>Malvales</taxon>
        <taxon>Malvaceae</taxon>
        <taxon>Malvoideae</taxon>
        <taxon>Gossypium</taxon>
    </lineage>
</organism>
<dbReference type="AlphaFoldDB" id="A0A5B6X4G6"/>
<accession>A0A5B6X4G6</accession>